<name>A0A1W2H0H1_9BACT</name>
<protein>
    <recommendedName>
        <fullName evidence="3">Transcriptional regulator, AbiEi antitoxin, Type IV TA system</fullName>
    </recommendedName>
</protein>
<dbReference type="AlphaFoldDB" id="A0A1W2H0H1"/>
<dbReference type="OrthoDB" id="9798200at2"/>
<dbReference type="InterPro" id="IPR045738">
    <property type="entry name" value="DUF6088"/>
</dbReference>
<dbReference type="Proteomes" id="UP000192333">
    <property type="component" value="Chromosome I"/>
</dbReference>
<dbReference type="EMBL" id="LT838813">
    <property type="protein sequence ID" value="SMD42274.1"/>
    <property type="molecule type" value="Genomic_DNA"/>
</dbReference>
<evidence type="ECO:0000313" key="2">
    <source>
        <dbReference type="Proteomes" id="UP000192333"/>
    </source>
</evidence>
<evidence type="ECO:0008006" key="3">
    <source>
        <dbReference type="Google" id="ProtNLM"/>
    </source>
</evidence>
<sequence length="241" mass="27385">MNVSSQIRTRINMIPEGKTFGYADLRIAKEEYQTAAKALERLQAKGIIRKISKGVFYKPEQTVFGELKPDYSEQLRPYLFENGKRIAYETGYSLYNQMGLTTQMAFRIKIASRSKRISINRGALKADAVKSYAEVTEANYELLGFLDAIKDIKRIPDCPVSQAVKILSSKISKLNEKQISDLVKYALLYPTRVRALVGAMLENLNIQANTKKLKQSLNPLTKVKLSLKETELPTIQNWNIE</sequence>
<accession>A0A1W2H0H1</accession>
<dbReference type="Pfam" id="PF19570">
    <property type="entry name" value="DUF6088"/>
    <property type="match status" value="1"/>
</dbReference>
<evidence type="ECO:0000313" key="1">
    <source>
        <dbReference type="EMBL" id="SMD42274.1"/>
    </source>
</evidence>
<organism evidence="1 2">
    <name type="scientific">Aquiflexum balticum DSM 16537</name>
    <dbReference type="NCBI Taxonomy" id="758820"/>
    <lineage>
        <taxon>Bacteria</taxon>
        <taxon>Pseudomonadati</taxon>
        <taxon>Bacteroidota</taxon>
        <taxon>Cytophagia</taxon>
        <taxon>Cytophagales</taxon>
        <taxon>Cyclobacteriaceae</taxon>
        <taxon>Aquiflexum</taxon>
    </lineage>
</organism>
<keyword evidence="2" id="KW-1185">Reference proteome</keyword>
<reference evidence="2" key="1">
    <citation type="submission" date="2017-04" db="EMBL/GenBank/DDBJ databases">
        <authorList>
            <person name="Varghese N."/>
            <person name="Submissions S."/>
        </authorList>
    </citation>
    <scope>NUCLEOTIDE SEQUENCE [LARGE SCALE GENOMIC DNA]</scope>
    <source>
        <strain evidence="2">DSM 16537</strain>
    </source>
</reference>
<gene>
    <name evidence="1" type="ORF">SAMN00777080_0817</name>
</gene>
<proteinExistence type="predicted"/>